<dbReference type="InterPro" id="IPR010982">
    <property type="entry name" value="Lambda_DNA-bd_dom_sf"/>
</dbReference>
<dbReference type="Pfam" id="PF13413">
    <property type="entry name" value="HTH_25"/>
    <property type="match status" value="1"/>
</dbReference>
<feature type="compositionally biased region" description="Basic and acidic residues" evidence="1">
    <location>
        <begin position="158"/>
        <end position="179"/>
    </location>
</feature>
<organism evidence="3 4">
    <name type="scientific">Olsenella absiana</name>
    <dbReference type="NCBI Taxonomy" id="3115222"/>
    <lineage>
        <taxon>Bacteria</taxon>
        <taxon>Bacillati</taxon>
        <taxon>Actinomycetota</taxon>
        <taxon>Coriobacteriia</taxon>
        <taxon>Coriobacteriales</taxon>
        <taxon>Atopobiaceae</taxon>
        <taxon>Olsenella</taxon>
    </lineage>
</organism>
<protein>
    <submittedName>
        <fullName evidence="3">Helix-turn-helix transcriptional regulator</fullName>
    </submittedName>
</protein>
<feature type="compositionally biased region" description="Polar residues" evidence="1">
    <location>
        <begin position="228"/>
        <end position="248"/>
    </location>
</feature>
<keyword evidence="2" id="KW-0472">Membrane</keyword>
<feature type="transmembrane region" description="Helical" evidence="2">
    <location>
        <begin position="276"/>
        <end position="296"/>
    </location>
</feature>
<evidence type="ECO:0000256" key="2">
    <source>
        <dbReference type="SAM" id="Phobius"/>
    </source>
</evidence>
<evidence type="ECO:0000313" key="3">
    <source>
        <dbReference type="EMBL" id="MEE6147979.1"/>
    </source>
</evidence>
<reference evidence="3 4" key="1">
    <citation type="submission" date="2024-01" db="EMBL/GenBank/DDBJ databases">
        <title>Description of Olsenella sp. nov., isolated from pig feces.</title>
        <authorList>
            <person name="Chang Y.-H."/>
        </authorList>
    </citation>
    <scope>NUCLEOTIDE SEQUENCE [LARGE SCALE GENOMIC DNA]</scope>
    <source>
        <strain evidence="3 4">YH-ols2223</strain>
    </source>
</reference>
<feature type="compositionally biased region" description="Low complexity" evidence="1">
    <location>
        <begin position="346"/>
        <end position="359"/>
    </location>
</feature>
<feature type="region of interest" description="Disordered" evidence="1">
    <location>
        <begin position="438"/>
        <end position="525"/>
    </location>
</feature>
<dbReference type="Gene3D" id="1.10.260.40">
    <property type="entry name" value="lambda repressor-like DNA-binding domains"/>
    <property type="match status" value="1"/>
</dbReference>
<comment type="caution">
    <text evidence="3">The sequence shown here is derived from an EMBL/GenBank/DDBJ whole genome shotgun (WGS) entry which is preliminary data.</text>
</comment>
<dbReference type="PANTHER" id="PTHR34475:SF1">
    <property type="entry name" value="CYTOSKELETON PROTEIN RODZ"/>
    <property type="match status" value="1"/>
</dbReference>
<keyword evidence="2" id="KW-0812">Transmembrane</keyword>
<dbReference type="RefSeq" id="WP_330958744.1">
    <property type="nucleotide sequence ID" value="NZ_JAZGJQ010000010.1"/>
</dbReference>
<sequence>MARPRFSEILASRRRQLGLSIGQAAQVLRLRREVLEAFEEGDFERMPKGGYAQGMLSSYARYLDLDSQEMVELFARELDDYRRGGRGRSARPQRGRAEAGRQGQRGRSAAGAGTLPASGGSVGPAGGFETTTVRRRDDARGFPQGRPYTGRTPIQPDQRGDAGRARTRRRAEGADDLRAARSGAYGRGPSAGAYDAFDRGRGDISTMPVREEDYQDDLRFGMDARSYRSASTREGSRASRNIASTSRPNVRRRQQGARGRRRGPSSKGFFSDPVRALVTIAIGVVLVLTIVIILSVSSCVSGKVGTDSSSKSVSVSTTSIPSSTSGSKASSEKDAEEAAAEKKIQSQSNASASTTTATETKVTISVADGQVTWLEVDNGDKSEVADTVDGPWEQTYTVTDTMTIRAGDTTAVTVTQNGVQVPFESRVSGIGTITIQGTKAQGAGGSATTSGTDATSAQGSSASASATGSTSGSTASEASGTTDGSGTTPSAGSSTNSAQGSATSTSGSSSAKMGGSSSTGSGSGR</sequence>
<feature type="region of interest" description="Disordered" evidence="1">
    <location>
        <begin position="301"/>
        <end position="359"/>
    </location>
</feature>
<keyword evidence="2" id="KW-1133">Transmembrane helix</keyword>
<accession>A0ABU7RBL3</accession>
<feature type="compositionally biased region" description="Basic residues" evidence="1">
    <location>
        <begin position="84"/>
        <end position="94"/>
    </location>
</feature>
<keyword evidence="4" id="KW-1185">Reference proteome</keyword>
<evidence type="ECO:0000313" key="4">
    <source>
        <dbReference type="Proteomes" id="UP001332931"/>
    </source>
</evidence>
<feature type="region of interest" description="Disordered" evidence="1">
    <location>
        <begin position="226"/>
        <end position="268"/>
    </location>
</feature>
<feature type="compositionally biased region" description="Low complexity" evidence="1">
    <location>
        <begin position="301"/>
        <end position="329"/>
    </location>
</feature>
<dbReference type="InterPro" id="IPR050400">
    <property type="entry name" value="Bact_Cytoskel_RodZ"/>
</dbReference>
<proteinExistence type="predicted"/>
<name>A0ABU7RBL3_9ACTN</name>
<gene>
    <name evidence="3" type="ORF">VXJ25_08300</name>
</gene>
<evidence type="ECO:0000256" key="1">
    <source>
        <dbReference type="SAM" id="MobiDB-lite"/>
    </source>
</evidence>
<dbReference type="EMBL" id="JAZGJQ010000010">
    <property type="protein sequence ID" value="MEE6147979.1"/>
    <property type="molecule type" value="Genomic_DNA"/>
</dbReference>
<dbReference type="Proteomes" id="UP001332931">
    <property type="component" value="Unassembled WGS sequence"/>
</dbReference>
<feature type="region of interest" description="Disordered" evidence="1">
    <location>
        <begin position="83"/>
        <end position="201"/>
    </location>
</feature>
<feature type="compositionally biased region" description="Basic residues" evidence="1">
    <location>
        <begin position="249"/>
        <end position="264"/>
    </location>
</feature>
<feature type="compositionally biased region" description="Low complexity" evidence="1">
    <location>
        <begin position="100"/>
        <end position="119"/>
    </location>
</feature>
<dbReference type="PANTHER" id="PTHR34475">
    <property type="match status" value="1"/>
</dbReference>